<keyword evidence="1" id="KW-1133">Transmembrane helix</keyword>
<keyword evidence="3" id="KW-1185">Reference proteome</keyword>
<dbReference type="InterPro" id="IPR046572">
    <property type="entry name" value="DUF6632"/>
</dbReference>
<name>A0ABY9EAM8_9GAMM</name>
<protein>
    <submittedName>
        <fullName evidence="2">Uncharacterized protein</fullName>
    </submittedName>
</protein>
<dbReference type="Proteomes" id="UP001321520">
    <property type="component" value="Chromosome"/>
</dbReference>
<accession>A0ABY9EAM8</accession>
<dbReference type="EMBL" id="CP098023">
    <property type="protein sequence ID" value="WKD48961.1"/>
    <property type="molecule type" value="Genomic_DNA"/>
</dbReference>
<feature type="transmembrane region" description="Helical" evidence="1">
    <location>
        <begin position="71"/>
        <end position="91"/>
    </location>
</feature>
<evidence type="ECO:0000256" key="1">
    <source>
        <dbReference type="SAM" id="Phobius"/>
    </source>
</evidence>
<feature type="transmembrane region" description="Helical" evidence="1">
    <location>
        <begin position="12"/>
        <end position="34"/>
    </location>
</feature>
<sequence>MDDISRVKNLIIAMRLIGVFFIFAIYPLMTWIWPSGWGWTPRQPEYERIIAGAFATLGVFLVIGSKYPLKYINLIWFTIWLNLVYATIMLLMVAVDRSGEENLFGNIPVQYLIAGILWYFIPKNIRRLKKILYGVR</sequence>
<evidence type="ECO:0000313" key="2">
    <source>
        <dbReference type="EMBL" id="WKD48961.1"/>
    </source>
</evidence>
<proteinExistence type="predicted"/>
<keyword evidence="1" id="KW-0472">Membrane</keyword>
<evidence type="ECO:0000313" key="3">
    <source>
        <dbReference type="Proteomes" id="UP001321520"/>
    </source>
</evidence>
<dbReference type="Pfam" id="PF20337">
    <property type="entry name" value="DUF6632"/>
    <property type="match status" value="1"/>
</dbReference>
<organism evidence="2 3">
    <name type="scientific">Microbulbifer spongiae</name>
    <dbReference type="NCBI Taxonomy" id="2944933"/>
    <lineage>
        <taxon>Bacteria</taxon>
        <taxon>Pseudomonadati</taxon>
        <taxon>Pseudomonadota</taxon>
        <taxon>Gammaproteobacteria</taxon>
        <taxon>Cellvibrionales</taxon>
        <taxon>Microbulbiferaceae</taxon>
        <taxon>Microbulbifer</taxon>
    </lineage>
</organism>
<reference evidence="2 3" key="1">
    <citation type="submission" date="2022-05" db="EMBL/GenBank/DDBJ databases">
        <title>Microbulbifer sp. nov., isolated from sponge.</title>
        <authorList>
            <person name="Gao L."/>
        </authorList>
    </citation>
    <scope>NUCLEOTIDE SEQUENCE [LARGE SCALE GENOMIC DNA]</scope>
    <source>
        <strain evidence="2 3">MI-G</strain>
    </source>
</reference>
<feature type="transmembrane region" description="Helical" evidence="1">
    <location>
        <begin position="46"/>
        <end position="64"/>
    </location>
</feature>
<gene>
    <name evidence="2" type="ORF">M8T91_13810</name>
</gene>
<feature type="transmembrane region" description="Helical" evidence="1">
    <location>
        <begin position="103"/>
        <end position="121"/>
    </location>
</feature>
<keyword evidence="1" id="KW-0812">Transmembrane</keyword>
<dbReference type="RefSeq" id="WP_301414746.1">
    <property type="nucleotide sequence ID" value="NZ_CP098023.1"/>
</dbReference>